<organism evidence="8 9">
    <name type="scientific">Strigamia maritima</name>
    <name type="common">European centipede</name>
    <name type="synonym">Geophilus maritimus</name>
    <dbReference type="NCBI Taxonomy" id="126957"/>
    <lineage>
        <taxon>Eukaryota</taxon>
        <taxon>Metazoa</taxon>
        <taxon>Ecdysozoa</taxon>
        <taxon>Arthropoda</taxon>
        <taxon>Myriapoda</taxon>
        <taxon>Chilopoda</taxon>
        <taxon>Pleurostigmophora</taxon>
        <taxon>Geophilomorpha</taxon>
        <taxon>Linotaeniidae</taxon>
        <taxon>Strigamia</taxon>
    </lineage>
</organism>
<evidence type="ECO:0000256" key="7">
    <source>
        <dbReference type="SAM" id="Phobius"/>
    </source>
</evidence>
<keyword evidence="7" id="KW-0472">Membrane</keyword>
<dbReference type="InterPro" id="IPR011990">
    <property type="entry name" value="TPR-like_helical_dom_sf"/>
</dbReference>
<name>T1JJA0_STRMM</name>
<comment type="subcellular location">
    <subcellularLocation>
        <location evidence="1">Cytoplasm</location>
    </subcellularLocation>
</comment>
<dbReference type="GO" id="GO:0005737">
    <property type="term" value="C:cytoplasm"/>
    <property type="evidence" value="ECO:0007669"/>
    <property type="project" value="UniProtKB-SubCell"/>
</dbReference>
<evidence type="ECO:0000313" key="8">
    <source>
        <dbReference type="EnsemblMetazoa" id="SMAR013930-PA"/>
    </source>
</evidence>
<keyword evidence="4 5" id="KW-0802">TPR repeat</keyword>
<dbReference type="PANTHER" id="PTHR22904">
    <property type="entry name" value="TPR REPEAT CONTAINING PROTEIN"/>
    <property type="match status" value="1"/>
</dbReference>
<dbReference type="EnsemblMetazoa" id="SMAR013930-RA">
    <property type="protein sequence ID" value="SMAR013930-PA"/>
    <property type="gene ID" value="SMAR013930"/>
</dbReference>
<evidence type="ECO:0000256" key="5">
    <source>
        <dbReference type="PROSITE-ProRule" id="PRU00339"/>
    </source>
</evidence>
<reference evidence="9" key="1">
    <citation type="submission" date="2011-05" db="EMBL/GenBank/DDBJ databases">
        <authorList>
            <person name="Richards S.R."/>
            <person name="Qu J."/>
            <person name="Jiang H."/>
            <person name="Jhangiani S.N."/>
            <person name="Agravi P."/>
            <person name="Goodspeed R."/>
            <person name="Gross S."/>
            <person name="Mandapat C."/>
            <person name="Jackson L."/>
            <person name="Mathew T."/>
            <person name="Pu L."/>
            <person name="Thornton R."/>
            <person name="Saada N."/>
            <person name="Wilczek-Boney K.B."/>
            <person name="Lee S."/>
            <person name="Kovar C."/>
            <person name="Wu Y."/>
            <person name="Scherer S.E."/>
            <person name="Worley K.C."/>
            <person name="Muzny D.M."/>
            <person name="Gibbs R."/>
        </authorList>
    </citation>
    <scope>NUCLEOTIDE SEQUENCE</scope>
    <source>
        <strain evidence="9">Brora</strain>
    </source>
</reference>
<dbReference type="PhylomeDB" id="T1JJA0"/>
<evidence type="ECO:0000256" key="2">
    <source>
        <dbReference type="ARBA" id="ARBA00022490"/>
    </source>
</evidence>
<keyword evidence="9" id="KW-1185">Reference proteome</keyword>
<feature type="transmembrane region" description="Helical" evidence="7">
    <location>
        <begin position="136"/>
        <end position="157"/>
    </location>
</feature>
<feature type="repeat" description="TPR" evidence="5">
    <location>
        <begin position="77"/>
        <end position="110"/>
    </location>
</feature>
<evidence type="ECO:0000313" key="9">
    <source>
        <dbReference type="Proteomes" id="UP000014500"/>
    </source>
</evidence>
<evidence type="ECO:0000256" key="3">
    <source>
        <dbReference type="ARBA" id="ARBA00022737"/>
    </source>
</evidence>
<reference evidence="8" key="2">
    <citation type="submission" date="2015-02" db="UniProtKB">
        <authorList>
            <consortium name="EnsemblMetazoa"/>
        </authorList>
    </citation>
    <scope>IDENTIFICATION</scope>
</reference>
<accession>T1JJA0</accession>
<feature type="region of interest" description="Disordered" evidence="6">
    <location>
        <begin position="203"/>
        <end position="238"/>
    </location>
</feature>
<dbReference type="HOGENOM" id="CLU_100724_0_0_1"/>
<dbReference type="FunFam" id="1.25.40.10:FF:000020">
    <property type="entry name" value="Stress-induced phosphoprotein 1"/>
    <property type="match status" value="1"/>
</dbReference>
<feature type="repeat" description="TPR" evidence="5">
    <location>
        <begin position="43"/>
        <end position="76"/>
    </location>
</feature>
<dbReference type="AlphaFoldDB" id="T1JJA0"/>
<dbReference type="Gene3D" id="1.25.40.10">
    <property type="entry name" value="Tetratricopeptide repeat domain"/>
    <property type="match status" value="1"/>
</dbReference>
<evidence type="ECO:0000256" key="4">
    <source>
        <dbReference type="ARBA" id="ARBA00022803"/>
    </source>
</evidence>
<evidence type="ECO:0000256" key="6">
    <source>
        <dbReference type="SAM" id="MobiDB-lite"/>
    </source>
</evidence>
<feature type="compositionally biased region" description="Basic and acidic residues" evidence="6">
    <location>
        <begin position="207"/>
        <end position="223"/>
    </location>
</feature>
<proteinExistence type="predicted"/>
<dbReference type="PROSITE" id="PS50005">
    <property type="entry name" value="TPR"/>
    <property type="match status" value="3"/>
</dbReference>
<keyword evidence="7" id="KW-1133">Transmembrane helix</keyword>
<dbReference type="SUPFAM" id="SSF48452">
    <property type="entry name" value="TPR-like"/>
    <property type="match status" value="1"/>
</dbReference>
<keyword evidence="7" id="KW-0812">Transmembrane</keyword>
<dbReference type="SMART" id="SM00028">
    <property type="entry name" value="TPR"/>
    <property type="match status" value="3"/>
</dbReference>
<sequence>MAASKSQQMQELKDSGNEAVKAGNHTEAIIHYTYALKLDPSQYQLYSNRSLAFLKLQQYYHALEDANKTIELKPDWAKGYFRKAEVEFNAEQYEDALVSYRLAFQLEPQNSTLLEAIKNTARQIGRTRRIEMQIPWLGAAIGFVIGVLVVIGDHVVADASVLSHPLLKILVVLTMTGVGYGFARLYRYYIRIQRDSLLEPPVDLLGDEEKTERDDEKKTEEKHRSKASARQRFKKGKR</sequence>
<dbReference type="Proteomes" id="UP000014500">
    <property type="component" value="Unassembled WGS sequence"/>
</dbReference>
<evidence type="ECO:0000256" key="1">
    <source>
        <dbReference type="ARBA" id="ARBA00004496"/>
    </source>
</evidence>
<feature type="compositionally biased region" description="Basic residues" evidence="6">
    <location>
        <begin position="224"/>
        <end position="238"/>
    </location>
</feature>
<protein>
    <submittedName>
        <fullName evidence="8">Uncharacterized protein</fullName>
    </submittedName>
</protein>
<feature type="transmembrane region" description="Helical" evidence="7">
    <location>
        <begin position="169"/>
        <end position="186"/>
    </location>
</feature>
<keyword evidence="3" id="KW-0677">Repeat</keyword>
<dbReference type="eggNOG" id="KOG0548">
    <property type="taxonomic scope" value="Eukaryota"/>
</dbReference>
<dbReference type="STRING" id="126957.T1JJA0"/>
<dbReference type="EMBL" id="JH431629">
    <property type="status" value="NOT_ANNOTATED_CDS"/>
    <property type="molecule type" value="Genomic_DNA"/>
</dbReference>
<feature type="repeat" description="TPR" evidence="5">
    <location>
        <begin position="9"/>
        <end position="42"/>
    </location>
</feature>
<keyword evidence="2" id="KW-0963">Cytoplasm</keyword>
<dbReference type="PANTHER" id="PTHR22904:SF532">
    <property type="entry name" value="HEAT SHOCK PROTEIN STI1-LIKE PROTEIN"/>
    <property type="match status" value="1"/>
</dbReference>
<dbReference type="GO" id="GO:0051879">
    <property type="term" value="F:Hsp90 protein binding"/>
    <property type="evidence" value="ECO:0007669"/>
    <property type="project" value="TreeGrafter"/>
</dbReference>
<dbReference type="OMA" id="QPQWAKG"/>
<dbReference type="InterPro" id="IPR019734">
    <property type="entry name" value="TPR_rpt"/>
</dbReference>